<evidence type="ECO:0000313" key="3">
    <source>
        <dbReference type="Proteomes" id="UP000268696"/>
    </source>
</evidence>
<reference evidence="2 3" key="1">
    <citation type="submission" date="2018-03" db="EMBL/GenBank/DDBJ databases">
        <title>Diversity of phytobeneficial traits revealed by whole-genome analysis of worldwide-isolated phenazine-producing Pseudomonas spp.</title>
        <authorList>
            <person name="Biessy A."/>
            <person name="Novinscak A."/>
            <person name="Blom J."/>
            <person name="Leger G."/>
            <person name="Thomashow L.S."/>
            <person name="Cazorla F.M."/>
            <person name="Josic D."/>
            <person name="Filion M."/>
        </authorList>
    </citation>
    <scope>NUCLEOTIDE SEQUENCE [LARGE SCALE GENOMIC DNA]</scope>
    <source>
        <strain evidence="2 3">30B</strain>
    </source>
</reference>
<feature type="domain" description="DUF7740" evidence="1">
    <location>
        <begin position="15"/>
        <end position="72"/>
    </location>
</feature>
<evidence type="ECO:0000259" key="1">
    <source>
        <dbReference type="Pfam" id="PF24886"/>
    </source>
</evidence>
<name>A0A3G7U7P3_9PSED</name>
<evidence type="ECO:0000313" key="2">
    <source>
        <dbReference type="EMBL" id="AZE54599.1"/>
    </source>
</evidence>
<protein>
    <recommendedName>
        <fullName evidence="1">DUF7740 domain-containing protein</fullName>
    </recommendedName>
</protein>
<organism evidence="2 3">
    <name type="scientific">Pseudomonas synxantha</name>
    <dbReference type="NCBI Taxonomy" id="47883"/>
    <lineage>
        <taxon>Bacteria</taxon>
        <taxon>Pseudomonadati</taxon>
        <taxon>Pseudomonadota</taxon>
        <taxon>Gammaproteobacteria</taxon>
        <taxon>Pseudomonadales</taxon>
        <taxon>Pseudomonadaceae</taxon>
        <taxon>Pseudomonas</taxon>
    </lineage>
</organism>
<dbReference type="Proteomes" id="UP000268696">
    <property type="component" value="Chromosome"/>
</dbReference>
<dbReference type="EMBL" id="CP027754">
    <property type="protein sequence ID" value="AZE54599.1"/>
    <property type="molecule type" value="Genomic_DNA"/>
</dbReference>
<dbReference type="InterPro" id="IPR056642">
    <property type="entry name" value="DUF7740"/>
</dbReference>
<dbReference type="AlphaFoldDB" id="A0A3G7U7P3"/>
<gene>
    <name evidence="2" type="ORF">C4K03_2444</name>
</gene>
<dbReference type="Pfam" id="PF24886">
    <property type="entry name" value="DUF7740"/>
    <property type="match status" value="1"/>
</dbReference>
<accession>A0A3G7U7P3</accession>
<proteinExistence type="predicted"/>
<sequence length="73" mass="8499">MPHQLNTHRLDIGYALLCLVLAERIHGTDQAVIATAYSVRDKVAPEFRPTLNRIIRCRSPRQWVEAYLRELEI</sequence>